<accession>A0AA35QYZ9</accession>
<sequence>TCTRIETAIRKAASRLHRRKRRCKGSRERDRLRDGETYVLVGEGETIQVRGLQEELQRKEVHMKSLIMMSKIQQKIYQEELRRVEDQERETRQQLEEQKRETEQERRERESVTEVLDAAQNKGRKLEDVGERQKRRKISQLKSYTKLALKPLESYGLTLHSVTAVTDKGCSLSLDLSPGTSSA</sequence>
<protein>
    <submittedName>
        <fullName evidence="2">Uncharacterized protein</fullName>
    </submittedName>
</protein>
<feature type="region of interest" description="Disordered" evidence="1">
    <location>
        <begin position="84"/>
        <end position="133"/>
    </location>
</feature>
<name>A0AA35QYZ9_GEOBA</name>
<gene>
    <name evidence="2" type="ORF">GBAR_LOCUS1807</name>
</gene>
<feature type="non-terminal residue" evidence="2">
    <location>
        <position position="1"/>
    </location>
</feature>
<evidence type="ECO:0000313" key="2">
    <source>
        <dbReference type="EMBL" id="CAI7996051.1"/>
    </source>
</evidence>
<dbReference type="AlphaFoldDB" id="A0AA35QYZ9"/>
<dbReference type="Proteomes" id="UP001174909">
    <property type="component" value="Unassembled WGS sequence"/>
</dbReference>
<keyword evidence="3" id="KW-1185">Reference proteome</keyword>
<feature type="non-terminal residue" evidence="2">
    <location>
        <position position="183"/>
    </location>
</feature>
<feature type="compositionally biased region" description="Basic and acidic residues" evidence="1">
    <location>
        <begin position="84"/>
        <end position="112"/>
    </location>
</feature>
<evidence type="ECO:0000313" key="3">
    <source>
        <dbReference type="Proteomes" id="UP001174909"/>
    </source>
</evidence>
<dbReference type="EMBL" id="CASHTH010000262">
    <property type="protein sequence ID" value="CAI7996051.1"/>
    <property type="molecule type" value="Genomic_DNA"/>
</dbReference>
<reference evidence="2" key="1">
    <citation type="submission" date="2023-03" db="EMBL/GenBank/DDBJ databases">
        <authorList>
            <person name="Steffen K."/>
            <person name="Cardenas P."/>
        </authorList>
    </citation>
    <scope>NUCLEOTIDE SEQUENCE</scope>
</reference>
<comment type="caution">
    <text evidence="2">The sequence shown here is derived from an EMBL/GenBank/DDBJ whole genome shotgun (WGS) entry which is preliminary data.</text>
</comment>
<organism evidence="2 3">
    <name type="scientific">Geodia barretti</name>
    <name type="common">Barrett's horny sponge</name>
    <dbReference type="NCBI Taxonomy" id="519541"/>
    <lineage>
        <taxon>Eukaryota</taxon>
        <taxon>Metazoa</taxon>
        <taxon>Porifera</taxon>
        <taxon>Demospongiae</taxon>
        <taxon>Heteroscleromorpha</taxon>
        <taxon>Tetractinellida</taxon>
        <taxon>Astrophorina</taxon>
        <taxon>Geodiidae</taxon>
        <taxon>Geodia</taxon>
    </lineage>
</organism>
<evidence type="ECO:0000256" key="1">
    <source>
        <dbReference type="SAM" id="MobiDB-lite"/>
    </source>
</evidence>
<proteinExistence type="predicted"/>